<gene>
    <name evidence="2" type="primary">jg10902</name>
    <name evidence="2" type="ORF">PAEG_LOCUS24397</name>
</gene>
<proteinExistence type="predicted"/>
<reference evidence="2" key="1">
    <citation type="submission" date="2022-03" db="EMBL/GenBank/DDBJ databases">
        <authorList>
            <person name="Lindestad O."/>
        </authorList>
    </citation>
    <scope>NUCLEOTIDE SEQUENCE</scope>
</reference>
<evidence type="ECO:0000313" key="2">
    <source>
        <dbReference type="EMBL" id="CAH2263582.1"/>
    </source>
</evidence>
<evidence type="ECO:0000256" key="1">
    <source>
        <dbReference type="SAM" id="MobiDB-lite"/>
    </source>
</evidence>
<protein>
    <submittedName>
        <fullName evidence="2">Jg10902 protein</fullName>
    </submittedName>
</protein>
<sequence length="91" mass="10599">MTHNRPLHSVSAGEEEVPDFRKRHPEWGSHQGLGSVRNNHPPKLRHSNSRPRRPQADEPFFFELLRALGFKPFLAEPYSEDRLKASVELFK</sequence>
<feature type="region of interest" description="Disordered" evidence="1">
    <location>
        <begin position="1"/>
        <end position="55"/>
    </location>
</feature>
<comment type="caution">
    <text evidence="2">The sequence shown here is derived from an EMBL/GenBank/DDBJ whole genome shotgun (WGS) entry which is preliminary data.</text>
</comment>
<dbReference type="Proteomes" id="UP000838756">
    <property type="component" value="Unassembled WGS sequence"/>
</dbReference>
<name>A0A8S4S9M6_9NEOP</name>
<dbReference type="AlphaFoldDB" id="A0A8S4S9M6"/>
<keyword evidence="3" id="KW-1185">Reference proteome</keyword>
<feature type="compositionally biased region" description="Basic residues" evidence="1">
    <location>
        <begin position="40"/>
        <end position="53"/>
    </location>
</feature>
<evidence type="ECO:0000313" key="3">
    <source>
        <dbReference type="Proteomes" id="UP000838756"/>
    </source>
</evidence>
<organism evidence="2 3">
    <name type="scientific">Pararge aegeria aegeria</name>
    <dbReference type="NCBI Taxonomy" id="348720"/>
    <lineage>
        <taxon>Eukaryota</taxon>
        <taxon>Metazoa</taxon>
        <taxon>Ecdysozoa</taxon>
        <taxon>Arthropoda</taxon>
        <taxon>Hexapoda</taxon>
        <taxon>Insecta</taxon>
        <taxon>Pterygota</taxon>
        <taxon>Neoptera</taxon>
        <taxon>Endopterygota</taxon>
        <taxon>Lepidoptera</taxon>
        <taxon>Glossata</taxon>
        <taxon>Ditrysia</taxon>
        <taxon>Papilionoidea</taxon>
        <taxon>Nymphalidae</taxon>
        <taxon>Satyrinae</taxon>
        <taxon>Satyrini</taxon>
        <taxon>Parargina</taxon>
        <taxon>Pararge</taxon>
    </lineage>
</organism>
<accession>A0A8S4S9M6</accession>
<dbReference type="EMBL" id="CAKXAJ010026233">
    <property type="protein sequence ID" value="CAH2263582.1"/>
    <property type="molecule type" value="Genomic_DNA"/>
</dbReference>